<evidence type="ECO:0000313" key="2">
    <source>
        <dbReference type="EMBL" id="MCR9014176.1"/>
    </source>
</evidence>
<feature type="transmembrane region" description="Helical" evidence="1">
    <location>
        <begin position="160"/>
        <end position="183"/>
    </location>
</feature>
<dbReference type="RefSeq" id="WP_258422068.1">
    <property type="nucleotide sequence ID" value="NZ_JANSUY010000002.1"/>
</dbReference>
<feature type="transmembrane region" description="Helical" evidence="1">
    <location>
        <begin position="7"/>
        <end position="29"/>
    </location>
</feature>
<keyword evidence="1" id="KW-1133">Transmembrane helix</keyword>
<feature type="transmembrane region" description="Helical" evidence="1">
    <location>
        <begin position="106"/>
        <end position="125"/>
    </location>
</feature>
<evidence type="ECO:0008006" key="4">
    <source>
        <dbReference type="Google" id="ProtNLM"/>
    </source>
</evidence>
<keyword evidence="1" id="KW-0472">Membrane</keyword>
<keyword evidence="1" id="KW-0812">Transmembrane</keyword>
<feature type="transmembrane region" description="Helical" evidence="1">
    <location>
        <begin position="35"/>
        <end position="55"/>
    </location>
</feature>
<organism evidence="2 3">
    <name type="scientific">Aquiflexum gelatinilyticum</name>
    <dbReference type="NCBI Taxonomy" id="2961943"/>
    <lineage>
        <taxon>Bacteria</taxon>
        <taxon>Pseudomonadati</taxon>
        <taxon>Bacteroidota</taxon>
        <taxon>Cytophagia</taxon>
        <taxon>Cytophagales</taxon>
        <taxon>Cyclobacteriaceae</taxon>
        <taxon>Aquiflexum</taxon>
    </lineage>
</organism>
<feature type="transmembrane region" description="Helical" evidence="1">
    <location>
        <begin position="236"/>
        <end position="254"/>
    </location>
</feature>
<gene>
    <name evidence="2" type="ORF">NU887_03960</name>
</gene>
<dbReference type="Proteomes" id="UP001142175">
    <property type="component" value="Unassembled WGS sequence"/>
</dbReference>
<feature type="transmembrane region" description="Helical" evidence="1">
    <location>
        <begin position="137"/>
        <end position="154"/>
    </location>
</feature>
<comment type="caution">
    <text evidence="2">The sequence shown here is derived from an EMBL/GenBank/DDBJ whole genome shotgun (WGS) entry which is preliminary data.</text>
</comment>
<feature type="transmembrane region" description="Helical" evidence="1">
    <location>
        <begin position="211"/>
        <end position="230"/>
    </location>
</feature>
<dbReference type="AlphaFoldDB" id="A0A9X2P3X1"/>
<evidence type="ECO:0000313" key="3">
    <source>
        <dbReference type="Proteomes" id="UP001142175"/>
    </source>
</evidence>
<protein>
    <recommendedName>
        <fullName evidence="4">Prenyltransferase</fullName>
    </recommendedName>
</protein>
<sequence length="279" mass="31341">MEIFRKILLYINLLSLDVVFGAMAGMLFFSDLLEVNIAGSVYFLLGLAVWSIYTLDHLMDARGAIGKPQSPRHQLHQKYHRVLSALVICCILIGAFLFFRLTEMEFIRTLGILLGVVTVFWMGFLKIAGPKYSWLKEISTALIYVLGISFAPIAKVDFELIDISVYVFAFVYFLAALVNLLMLSYQDAEVDQKDGFGSVLVLIPKTALKNLIIVLGLTGIGVLVVFSAILPSYYHISSMILGLIIGYHLILFFSKNQSKDQIRRKSEALFLLPFLLLLL</sequence>
<dbReference type="EMBL" id="JANSUY010000002">
    <property type="protein sequence ID" value="MCR9014176.1"/>
    <property type="molecule type" value="Genomic_DNA"/>
</dbReference>
<proteinExistence type="predicted"/>
<feature type="transmembrane region" description="Helical" evidence="1">
    <location>
        <begin position="82"/>
        <end position="100"/>
    </location>
</feature>
<keyword evidence="3" id="KW-1185">Reference proteome</keyword>
<reference evidence="2" key="1">
    <citation type="submission" date="2022-08" db="EMBL/GenBank/DDBJ databases">
        <authorList>
            <person name="Zhang D."/>
        </authorList>
    </citation>
    <scope>NUCLEOTIDE SEQUENCE</scope>
    <source>
        <strain evidence="2">XJ19-11</strain>
    </source>
</reference>
<accession>A0A9X2P3X1</accession>
<evidence type="ECO:0000256" key="1">
    <source>
        <dbReference type="SAM" id="Phobius"/>
    </source>
</evidence>
<name>A0A9X2P3X1_9BACT</name>